<protein>
    <submittedName>
        <fullName evidence="1">Unannotated protein</fullName>
    </submittedName>
</protein>
<dbReference type="EMBL" id="CAFAAJ010000040">
    <property type="protein sequence ID" value="CAB4798660.1"/>
    <property type="molecule type" value="Genomic_DNA"/>
</dbReference>
<proteinExistence type="predicted"/>
<accession>A0A6J6XN08</accession>
<sequence length="31" mass="3489">MFTMVGPVRNGSVWFTTFHNVMPCVMMTPLG</sequence>
<name>A0A6J6XN08_9ZZZZ</name>
<evidence type="ECO:0000313" key="2">
    <source>
        <dbReference type="EMBL" id="CAB4862920.1"/>
    </source>
</evidence>
<evidence type="ECO:0000313" key="3">
    <source>
        <dbReference type="EMBL" id="CAB4989813.1"/>
    </source>
</evidence>
<gene>
    <name evidence="1" type="ORF">UFOPK3001_00810</name>
    <name evidence="2" type="ORF">UFOPK3417_00324</name>
    <name evidence="3" type="ORF">UFOPK3954_01087</name>
</gene>
<reference evidence="1" key="1">
    <citation type="submission" date="2020-05" db="EMBL/GenBank/DDBJ databases">
        <authorList>
            <person name="Chiriac C."/>
            <person name="Salcher M."/>
            <person name="Ghai R."/>
            <person name="Kavagutti S V."/>
        </authorList>
    </citation>
    <scope>NUCLEOTIDE SEQUENCE</scope>
</reference>
<dbReference type="AlphaFoldDB" id="A0A6J6XN08"/>
<evidence type="ECO:0000313" key="1">
    <source>
        <dbReference type="EMBL" id="CAB4798660.1"/>
    </source>
</evidence>
<dbReference type="EMBL" id="CAFBON010000100">
    <property type="protein sequence ID" value="CAB4989813.1"/>
    <property type="molecule type" value="Genomic_DNA"/>
</dbReference>
<organism evidence="1">
    <name type="scientific">freshwater metagenome</name>
    <dbReference type="NCBI Taxonomy" id="449393"/>
    <lineage>
        <taxon>unclassified sequences</taxon>
        <taxon>metagenomes</taxon>
        <taxon>ecological metagenomes</taxon>
    </lineage>
</organism>
<dbReference type="EMBL" id="CAFBLR010000017">
    <property type="protein sequence ID" value="CAB4862920.1"/>
    <property type="molecule type" value="Genomic_DNA"/>
</dbReference>